<protein>
    <submittedName>
        <fullName evidence="1">Uncharacterized protein</fullName>
    </submittedName>
</protein>
<dbReference type="EMBL" id="JACHIG010000007">
    <property type="protein sequence ID" value="MBB5033819.1"/>
    <property type="molecule type" value="Genomic_DNA"/>
</dbReference>
<dbReference type="AlphaFoldDB" id="A0A7W7YCZ4"/>
<gene>
    <name evidence="1" type="ORF">HNQ65_003409</name>
</gene>
<dbReference type="Proteomes" id="UP000590740">
    <property type="component" value="Unassembled WGS sequence"/>
</dbReference>
<keyword evidence="2" id="KW-1185">Reference proteome</keyword>
<evidence type="ECO:0000313" key="2">
    <source>
        <dbReference type="Proteomes" id="UP000590740"/>
    </source>
</evidence>
<organism evidence="1 2">
    <name type="scientific">Prosthecobacter vanneervenii</name>
    <dbReference type="NCBI Taxonomy" id="48466"/>
    <lineage>
        <taxon>Bacteria</taxon>
        <taxon>Pseudomonadati</taxon>
        <taxon>Verrucomicrobiota</taxon>
        <taxon>Verrucomicrobiia</taxon>
        <taxon>Verrucomicrobiales</taxon>
        <taxon>Verrucomicrobiaceae</taxon>
        <taxon>Prosthecobacter</taxon>
    </lineage>
</organism>
<accession>A0A7W7YCZ4</accession>
<name>A0A7W7YCZ4_9BACT</name>
<comment type="caution">
    <text evidence="1">The sequence shown here is derived from an EMBL/GenBank/DDBJ whole genome shotgun (WGS) entry which is preliminary data.</text>
</comment>
<evidence type="ECO:0000313" key="1">
    <source>
        <dbReference type="EMBL" id="MBB5033819.1"/>
    </source>
</evidence>
<proteinExistence type="predicted"/>
<reference evidence="1 2" key="1">
    <citation type="submission" date="2020-08" db="EMBL/GenBank/DDBJ databases">
        <title>Genomic Encyclopedia of Type Strains, Phase IV (KMG-IV): sequencing the most valuable type-strain genomes for metagenomic binning, comparative biology and taxonomic classification.</title>
        <authorList>
            <person name="Goeker M."/>
        </authorList>
    </citation>
    <scope>NUCLEOTIDE SEQUENCE [LARGE SCALE GENOMIC DNA]</scope>
    <source>
        <strain evidence="1 2">DSM 12252</strain>
    </source>
</reference>
<sequence>MLDAPAESTSTVSNGLLLDFQACTNTFRHVLRC</sequence>